<feature type="DNA-binding region" description="H-T-H motif" evidence="4">
    <location>
        <begin position="46"/>
        <end position="65"/>
    </location>
</feature>
<dbReference type="AlphaFoldDB" id="A0AAJ3NVC1"/>
<dbReference type="PRINTS" id="PR00455">
    <property type="entry name" value="HTHTETR"/>
</dbReference>
<dbReference type="SUPFAM" id="SSF46689">
    <property type="entry name" value="Homeodomain-like"/>
    <property type="match status" value="1"/>
</dbReference>
<dbReference type="InterPro" id="IPR041490">
    <property type="entry name" value="KstR2_TetR_C"/>
</dbReference>
<keyword evidence="3" id="KW-0804">Transcription</keyword>
<dbReference type="RefSeq" id="WP_042792160.1">
    <property type="nucleotide sequence ID" value="NZ_AP022573.1"/>
</dbReference>
<dbReference type="PANTHER" id="PTHR30055:SF234">
    <property type="entry name" value="HTH-TYPE TRANSCRIPTIONAL REGULATOR BETI"/>
    <property type="match status" value="1"/>
</dbReference>
<dbReference type="GO" id="GO:0000976">
    <property type="term" value="F:transcription cis-regulatory region binding"/>
    <property type="evidence" value="ECO:0007669"/>
    <property type="project" value="TreeGrafter"/>
</dbReference>
<protein>
    <submittedName>
        <fullName evidence="6">TetR family transcriptional regulator</fullName>
    </submittedName>
</protein>
<accession>A0AAJ3NVC1</accession>
<dbReference type="InterPro" id="IPR036271">
    <property type="entry name" value="Tet_transcr_reg_TetR-rel_C_sf"/>
</dbReference>
<keyword evidence="7" id="KW-1185">Reference proteome</keyword>
<feature type="domain" description="HTH tetR-type" evidence="5">
    <location>
        <begin position="23"/>
        <end position="83"/>
    </location>
</feature>
<evidence type="ECO:0000313" key="7">
    <source>
        <dbReference type="Proteomes" id="UP000193387"/>
    </source>
</evidence>
<dbReference type="SUPFAM" id="SSF48498">
    <property type="entry name" value="Tetracyclin repressor-like, C-terminal domain"/>
    <property type="match status" value="1"/>
</dbReference>
<keyword evidence="1" id="KW-0805">Transcription regulation</keyword>
<evidence type="ECO:0000256" key="3">
    <source>
        <dbReference type="ARBA" id="ARBA00023163"/>
    </source>
</evidence>
<sequence>MSTGTPPRRRGRPRLTEPAPEYLERREAIIAAAVHAFHIRGYDAASLDDVAAELDIRKASLYHYIDSKAHLLYLIFDRAISRGLRRLEQISTLPDPRERLAAVITHQVELVAEEPSLFGVFFGNRPRLSSEYEADMLAKERRYARHFIEAVDFAAKEGVIARVDPKYGAQAILGLTSWIYKWFSPGIDDWREVARNFVRLVLGSDIPVDLSKLTIDAASTK</sequence>
<evidence type="ECO:0000256" key="4">
    <source>
        <dbReference type="PROSITE-ProRule" id="PRU00335"/>
    </source>
</evidence>
<proteinExistence type="predicted"/>
<dbReference type="Gene3D" id="1.10.10.60">
    <property type="entry name" value="Homeodomain-like"/>
    <property type="match status" value="1"/>
</dbReference>
<dbReference type="EMBL" id="LQPR01000007">
    <property type="protein sequence ID" value="ORW74634.1"/>
    <property type="molecule type" value="Genomic_DNA"/>
</dbReference>
<dbReference type="Pfam" id="PF17932">
    <property type="entry name" value="TetR_C_24"/>
    <property type="match status" value="1"/>
</dbReference>
<keyword evidence="2 4" id="KW-0238">DNA-binding</keyword>
<comment type="caution">
    <text evidence="6">The sequence shown here is derived from an EMBL/GenBank/DDBJ whole genome shotgun (WGS) entry which is preliminary data.</text>
</comment>
<evidence type="ECO:0000313" key="6">
    <source>
        <dbReference type="EMBL" id="ORW74634.1"/>
    </source>
</evidence>
<evidence type="ECO:0000259" key="5">
    <source>
        <dbReference type="PROSITE" id="PS50977"/>
    </source>
</evidence>
<reference evidence="6 7" key="1">
    <citation type="submission" date="2016-01" db="EMBL/GenBank/DDBJ databases">
        <title>The new phylogeny of the genus Mycobacterium.</title>
        <authorList>
            <person name="Tarcisio F."/>
            <person name="Conor M."/>
            <person name="Antonella G."/>
            <person name="Elisabetta G."/>
            <person name="Giulia F.S."/>
            <person name="Sara T."/>
            <person name="Anna F."/>
            <person name="Clotilde B."/>
            <person name="Roberto B."/>
            <person name="Veronica D.S."/>
            <person name="Fabio R."/>
            <person name="Monica P."/>
            <person name="Olivier J."/>
            <person name="Enrico T."/>
            <person name="Nicola S."/>
        </authorList>
    </citation>
    <scope>NUCLEOTIDE SEQUENCE [LARGE SCALE GENOMIC DNA]</scope>
    <source>
        <strain evidence="6 7">DSM 44616</strain>
    </source>
</reference>
<gene>
    <name evidence="6" type="ORF">AWC23_04425</name>
</gene>
<dbReference type="Proteomes" id="UP000193387">
    <property type="component" value="Unassembled WGS sequence"/>
</dbReference>
<organism evidence="6 7">
    <name type="scientific">Mycobacterium saskatchewanense</name>
    <dbReference type="NCBI Taxonomy" id="220927"/>
    <lineage>
        <taxon>Bacteria</taxon>
        <taxon>Bacillati</taxon>
        <taxon>Actinomycetota</taxon>
        <taxon>Actinomycetes</taxon>
        <taxon>Mycobacteriales</taxon>
        <taxon>Mycobacteriaceae</taxon>
        <taxon>Mycobacterium</taxon>
        <taxon>Mycobacterium simiae complex</taxon>
    </lineage>
</organism>
<name>A0AAJ3NVC1_9MYCO</name>
<dbReference type="Gene3D" id="1.10.357.10">
    <property type="entry name" value="Tetracycline Repressor, domain 2"/>
    <property type="match status" value="1"/>
</dbReference>
<dbReference type="PANTHER" id="PTHR30055">
    <property type="entry name" value="HTH-TYPE TRANSCRIPTIONAL REGULATOR RUTR"/>
    <property type="match status" value="1"/>
</dbReference>
<dbReference type="InterPro" id="IPR050109">
    <property type="entry name" value="HTH-type_TetR-like_transc_reg"/>
</dbReference>
<dbReference type="InterPro" id="IPR009057">
    <property type="entry name" value="Homeodomain-like_sf"/>
</dbReference>
<evidence type="ECO:0000256" key="2">
    <source>
        <dbReference type="ARBA" id="ARBA00023125"/>
    </source>
</evidence>
<evidence type="ECO:0000256" key="1">
    <source>
        <dbReference type="ARBA" id="ARBA00023015"/>
    </source>
</evidence>
<dbReference type="PROSITE" id="PS50977">
    <property type="entry name" value="HTH_TETR_2"/>
    <property type="match status" value="1"/>
</dbReference>
<dbReference type="InterPro" id="IPR001647">
    <property type="entry name" value="HTH_TetR"/>
</dbReference>
<dbReference type="Pfam" id="PF00440">
    <property type="entry name" value="TetR_N"/>
    <property type="match status" value="1"/>
</dbReference>
<dbReference type="GO" id="GO:0003700">
    <property type="term" value="F:DNA-binding transcription factor activity"/>
    <property type="evidence" value="ECO:0007669"/>
    <property type="project" value="TreeGrafter"/>
</dbReference>